<dbReference type="AlphaFoldDB" id="A0A7J6VWW5"/>
<reference evidence="1 2" key="1">
    <citation type="submission" date="2020-06" db="EMBL/GenBank/DDBJ databases">
        <title>Transcriptomic and genomic resources for Thalictrum thalictroides and T. hernandezii: Facilitating candidate gene discovery in an emerging model plant lineage.</title>
        <authorList>
            <person name="Arias T."/>
            <person name="Riano-Pachon D.M."/>
            <person name="Di Stilio V.S."/>
        </authorList>
    </citation>
    <scope>NUCLEOTIDE SEQUENCE [LARGE SCALE GENOMIC DNA]</scope>
    <source>
        <strain evidence="2">cv. WT478/WT964</strain>
        <tissue evidence="1">Leaves</tissue>
    </source>
</reference>
<evidence type="ECO:0000313" key="2">
    <source>
        <dbReference type="Proteomes" id="UP000554482"/>
    </source>
</evidence>
<evidence type="ECO:0000313" key="1">
    <source>
        <dbReference type="EMBL" id="KAF5188660.1"/>
    </source>
</evidence>
<sequence length="76" mass="8731">MGDFFWLFVTVKRLQICGVAMVNRGRDEIIKTSTGHVVSEVLQATPVEKPNYLRRQKEYVDISEKGVRFSKLSQIS</sequence>
<protein>
    <submittedName>
        <fullName evidence="1">Uncharacterized protein</fullName>
    </submittedName>
</protein>
<dbReference type="EMBL" id="JABWDY010026484">
    <property type="protein sequence ID" value="KAF5188660.1"/>
    <property type="molecule type" value="Genomic_DNA"/>
</dbReference>
<accession>A0A7J6VWW5</accession>
<comment type="caution">
    <text evidence="1">The sequence shown here is derived from an EMBL/GenBank/DDBJ whole genome shotgun (WGS) entry which is preliminary data.</text>
</comment>
<proteinExistence type="predicted"/>
<keyword evidence="2" id="KW-1185">Reference proteome</keyword>
<gene>
    <name evidence="1" type="ORF">FRX31_021753</name>
</gene>
<dbReference type="Proteomes" id="UP000554482">
    <property type="component" value="Unassembled WGS sequence"/>
</dbReference>
<name>A0A7J6VWW5_THATH</name>
<organism evidence="1 2">
    <name type="scientific">Thalictrum thalictroides</name>
    <name type="common">Rue-anemone</name>
    <name type="synonym">Anemone thalictroides</name>
    <dbReference type="NCBI Taxonomy" id="46969"/>
    <lineage>
        <taxon>Eukaryota</taxon>
        <taxon>Viridiplantae</taxon>
        <taxon>Streptophyta</taxon>
        <taxon>Embryophyta</taxon>
        <taxon>Tracheophyta</taxon>
        <taxon>Spermatophyta</taxon>
        <taxon>Magnoliopsida</taxon>
        <taxon>Ranunculales</taxon>
        <taxon>Ranunculaceae</taxon>
        <taxon>Thalictroideae</taxon>
        <taxon>Thalictrum</taxon>
    </lineage>
</organism>